<dbReference type="AlphaFoldDB" id="A0A9Q3CKS6"/>
<comment type="caution">
    <text evidence="1">The sequence shown here is derived from an EMBL/GenBank/DDBJ whole genome shotgun (WGS) entry which is preliminary data.</text>
</comment>
<accession>A0A9Q3CKS6</accession>
<name>A0A9Q3CKS6_9BASI</name>
<evidence type="ECO:0000313" key="1">
    <source>
        <dbReference type="EMBL" id="MBW0484850.1"/>
    </source>
</evidence>
<evidence type="ECO:0000313" key="2">
    <source>
        <dbReference type="Proteomes" id="UP000765509"/>
    </source>
</evidence>
<proteinExistence type="predicted"/>
<dbReference type="Proteomes" id="UP000765509">
    <property type="component" value="Unassembled WGS sequence"/>
</dbReference>
<reference evidence="1" key="1">
    <citation type="submission" date="2021-03" db="EMBL/GenBank/DDBJ databases">
        <title>Draft genome sequence of rust myrtle Austropuccinia psidii MF-1, a brazilian biotype.</title>
        <authorList>
            <person name="Quecine M.C."/>
            <person name="Pachon D.M.R."/>
            <person name="Bonatelli M.L."/>
            <person name="Correr F.H."/>
            <person name="Franceschini L.M."/>
            <person name="Leite T.F."/>
            <person name="Margarido G.R.A."/>
            <person name="Almeida C.A."/>
            <person name="Ferrarezi J.A."/>
            <person name="Labate C.A."/>
        </authorList>
    </citation>
    <scope>NUCLEOTIDE SEQUENCE</scope>
    <source>
        <strain evidence="1">MF-1</strain>
    </source>
</reference>
<gene>
    <name evidence="1" type="ORF">O181_024565</name>
</gene>
<keyword evidence="2" id="KW-1185">Reference proteome</keyword>
<organism evidence="1 2">
    <name type="scientific">Austropuccinia psidii MF-1</name>
    <dbReference type="NCBI Taxonomy" id="1389203"/>
    <lineage>
        <taxon>Eukaryota</taxon>
        <taxon>Fungi</taxon>
        <taxon>Dikarya</taxon>
        <taxon>Basidiomycota</taxon>
        <taxon>Pucciniomycotina</taxon>
        <taxon>Pucciniomycetes</taxon>
        <taxon>Pucciniales</taxon>
        <taxon>Sphaerophragmiaceae</taxon>
        <taxon>Austropuccinia</taxon>
    </lineage>
</organism>
<dbReference type="EMBL" id="AVOT02007876">
    <property type="protein sequence ID" value="MBW0484850.1"/>
    <property type="molecule type" value="Genomic_DNA"/>
</dbReference>
<protein>
    <submittedName>
        <fullName evidence="1">Uncharacterized protein</fullName>
    </submittedName>
</protein>
<sequence length="147" mass="16296">MATWLRFLRQSFRHGVNIWAGVVGVTQNSAVISALDDMRLAAGVAFHPDIVVRIAARPLPGYFQAPTIAHIFPTLCYLTLESSFANLSWYFLGGASKLEIFAAYAATVNCDYYLVAGDQQEGNCQKLDRDHFSHSLGDNEETPKKCH</sequence>